<comment type="caution">
    <text evidence="2">The sequence shown here is derived from an EMBL/GenBank/DDBJ whole genome shotgun (WGS) entry which is preliminary data.</text>
</comment>
<dbReference type="InterPro" id="IPR014729">
    <property type="entry name" value="Rossmann-like_a/b/a_fold"/>
</dbReference>
<sequence length="144" mass="15723">MTFVVPFDGAQRTVTALNRAREFADALGEDIIVVSVIPQHNAAYARERGWLPAGEPFDMKTIVTTLRDQVTDIAPDATFEYERCSRSVTGNRIAKPVRKVAKRNDADMVFVGSDDAGRLTTTASSVGNRIATDGSYDVVLVRSD</sequence>
<dbReference type="SUPFAM" id="SSF52402">
    <property type="entry name" value="Adenine nucleotide alpha hydrolases-like"/>
    <property type="match status" value="1"/>
</dbReference>
<dbReference type="RefSeq" id="WP_220588463.1">
    <property type="nucleotide sequence ID" value="NZ_RKLQ01000002.1"/>
</dbReference>
<reference evidence="2" key="1">
    <citation type="submission" date="2021-06" db="EMBL/GenBank/DDBJ databases">
        <title>Halomicroarcula sp. F24A a new haloarchaeum isolated from saline soil.</title>
        <authorList>
            <person name="Duran-Viseras A."/>
            <person name="Sanchez-Porro C."/>
            <person name="Ventosa A."/>
        </authorList>
    </citation>
    <scope>NUCLEOTIDE SEQUENCE</scope>
    <source>
        <strain evidence="2">F24A</strain>
    </source>
</reference>
<dbReference type="Pfam" id="PF00582">
    <property type="entry name" value="Usp"/>
    <property type="match status" value="1"/>
</dbReference>
<accession>A0A8J8CD30</accession>
<name>A0A8J8CD30_9EURY</name>
<dbReference type="AlphaFoldDB" id="A0A8J8CD30"/>
<protein>
    <submittedName>
        <fullName evidence="2">Universal stress protein</fullName>
    </submittedName>
</protein>
<feature type="domain" description="UspA" evidence="1">
    <location>
        <begin position="2"/>
        <end position="142"/>
    </location>
</feature>
<keyword evidence="3" id="KW-1185">Reference proteome</keyword>
<gene>
    <name evidence="2" type="ORF">EGD98_11230</name>
</gene>
<proteinExistence type="predicted"/>
<evidence type="ECO:0000313" key="2">
    <source>
        <dbReference type="EMBL" id="MBX0304240.1"/>
    </source>
</evidence>
<dbReference type="Gene3D" id="3.40.50.620">
    <property type="entry name" value="HUPs"/>
    <property type="match status" value="1"/>
</dbReference>
<dbReference type="EMBL" id="RKLQ01000002">
    <property type="protein sequence ID" value="MBX0304240.1"/>
    <property type="molecule type" value="Genomic_DNA"/>
</dbReference>
<dbReference type="InterPro" id="IPR006016">
    <property type="entry name" value="UspA"/>
</dbReference>
<evidence type="ECO:0000313" key="3">
    <source>
        <dbReference type="Proteomes" id="UP000783863"/>
    </source>
</evidence>
<organism evidence="2 3">
    <name type="scientific">Haloarcula salinisoli</name>
    <dbReference type="NCBI Taxonomy" id="2487746"/>
    <lineage>
        <taxon>Archaea</taxon>
        <taxon>Methanobacteriati</taxon>
        <taxon>Methanobacteriota</taxon>
        <taxon>Stenosarchaea group</taxon>
        <taxon>Halobacteria</taxon>
        <taxon>Halobacteriales</taxon>
        <taxon>Haloarculaceae</taxon>
        <taxon>Haloarcula</taxon>
    </lineage>
</organism>
<dbReference type="Proteomes" id="UP000783863">
    <property type="component" value="Unassembled WGS sequence"/>
</dbReference>
<evidence type="ECO:0000259" key="1">
    <source>
        <dbReference type="Pfam" id="PF00582"/>
    </source>
</evidence>